<evidence type="ECO:0000256" key="5">
    <source>
        <dbReference type="SAM" id="MobiDB-lite"/>
    </source>
</evidence>
<feature type="transmembrane region" description="Helical" evidence="6">
    <location>
        <begin position="365"/>
        <end position="387"/>
    </location>
</feature>
<feature type="transmembrane region" description="Helical" evidence="6">
    <location>
        <begin position="292"/>
        <end position="311"/>
    </location>
</feature>
<proteinExistence type="predicted"/>
<dbReference type="Gene3D" id="1.20.1740.10">
    <property type="entry name" value="Amino acid/polyamine transporter I"/>
    <property type="match status" value="1"/>
</dbReference>
<keyword evidence="2 6" id="KW-0812">Transmembrane</keyword>
<dbReference type="Pfam" id="PF01490">
    <property type="entry name" value="Aa_trans"/>
    <property type="match status" value="1"/>
</dbReference>
<evidence type="ECO:0000313" key="8">
    <source>
        <dbReference type="EMBL" id="KAJ8610545.1"/>
    </source>
</evidence>
<feature type="transmembrane region" description="Helical" evidence="6">
    <location>
        <begin position="40"/>
        <end position="60"/>
    </location>
</feature>
<dbReference type="AlphaFoldDB" id="A0AAD7UKK9"/>
<gene>
    <name evidence="8" type="ORF">CTAYLR_009744</name>
</gene>
<name>A0AAD7UKK9_9STRA</name>
<evidence type="ECO:0000256" key="2">
    <source>
        <dbReference type="ARBA" id="ARBA00022692"/>
    </source>
</evidence>
<comment type="caution">
    <text evidence="8">The sequence shown here is derived from an EMBL/GenBank/DDBJ whole genome shotgun (WGS) entry which is preliminary data.</text>
</comment>
<accession>A0AAD7UKK9</accession>
<comment type="subcellular location">
    <subcellularLocation>
        <location evidence="1">Membrane</location>
        <topology evidence="1">Multi-pass membrane protein</topology>
    </subcellularLocation>
</comment>
<dbReference type="Proteomes" id="UP001230188">
    <property type="component" value="Unassembled WGS sequence"/>
</dbReference>
<feature type="transmembrane region" description="Helical" evidence="6">
    <location>
        <begin position="172"/>
        <end position="194"/>
    </location>
</feature>
<dbReference type="GO" id="GO:0016020">
    <property type="term" value="C:membrane"/>
    <property type="evidence" value="ECO:0007669"/>
    <property type="project" value="UniProtKB-SubCell"/>
</dbReference>
<feature type="transmembrane region" description="Helical" evidence="6">
    <location>
        <begin position="255"/>
        <end position="272"/>
    </location>
</feature>
<evidence type="ECO:0000313" key="9">
    <source>
        <dbReference type="Proteomes" id="UP001230188"/>
    </source>
</evidence>
<dbReference type="PANTHER" id="PTHR22950:SF461">
    <property type="entry name" value="AMINO ACID TRANSPORTER TRANSMEMBRANE DOMAIN-CONTAINING PROTEIN"/>
    <property type="match status" value="1"/>
</dbReference>
<dbReference type="InterPro" id="IPR013057">
    <property type="entry name" value="AA_transpt_TM"/>
</dbReference>
<dbReference type="PANTHER" id="PTHR22950">
    <property type="entry name" value="AMINO ACID TRANSPORTER"/>
    <property type="match status" value="1"/>
</dbReference>
<reference evidence="8" key="1">
    <citation type="submission" date="2023-01" db="EMBL/GenBank/DDBJ databases">
        <title>Metagenome sequencing of chrysophaentin producing Chrysophaeum taylorii.</title>
        <authorList>
            <person name="Davison J."/>
            <person name="Bewley C."/>
        </authorList>
    </citation>
    <scope>NUCLEOTIDE SEQUENCE</scope>
    <source>
        <strain evidence="8">NIES-1699</strain>
    </source>
</reference>
<feature type="transmembrane region" description="Helical" evidence="6">
    <location>
        <begin position="399"/>
        <end position="421"/>
    </location>
</feature>
<keyword evidence="4 6" id="KW-0472">Membrane</keyword>
<dbReference type="EMBL" id="JAQMWT010000101">
    <property type="protein sequence ID" value="KAJ8610545.1"/>
    <property type="molecule type" value="Genomic_DNA"/>
</dbReference>
<feature type="region of interest" description="Disordered" evidence="5">
    <location>
        <begin position="1"/>
        <end position="26"/>
    </location>
</feature>
<feature type="transmembrane region" description="Helical" evidence="6">
    <location>
        <begin position="142"/>
        <end position="160"/>
    </location>
</feature>
<dbReference type="GO" id="GO:0015179">
    <property type="term" value="F:L-amino acid transmembrane transporter activity"/>
    <property type="evidence" value="ECO:0007669"/>
    <property type="project" value="TreeGrafter"/>
</dbReference>
<feature type="domain" description="Amino acid transporter transmembrane" evidence="7">
    <location>
        <begin position="34"/>
        <end position="418"/>
    </location>
</feature>
<keyword evidence="3 6" id="KW-1133">Transmembrane helix</keyword>
<evidence type="ECO:0000256" key="1">
    <source>
        <dbReference type="ARBA" id="ARBA00004141"/>
    </source>
</evidence>
<evidence type="ECO:0000256" key="4">
    <source>
        <dbReference type="ARBA" id="ARBA00023136"/>
    </source>
</evidence>
<protein>
    <recommendedName>
        <fullName evidence="7">Amino acid transporter transmembrane domain-containing protein</fullName>
    </recommendedName>
</protein>
<keyword evidence="9" id="KW-1185">Reference proteome</keyword>
<evidence type="ECO:0000256" key="6">
    <source>
        <dbReference type="SAM" id="Phobius"/>
    </source>
</evidence>
<feature type="transmembrane region" description="Helical" evidence="6">
    <location>
        <begin position="339"/>
        <end position="359"/>
    </location>
</feature>
<evidence type="ECO:0000259" key="7">
    <source>
        <dbReference type="Pfam" id="PF01490"/>
    </source>
</evidence>
<organism evidence="8 9">
    <name type="scientific">Chrysophaeum taylorii</name>
    <dbReference type="NCBI Taxonomy" id="2483200"/>
    <lineage>
        <taxon>Eukaryota</taxon>
        <taxon>Sar</taxon>
        <taxon>Stramenopiles</taxon>
        <taxon>Ochrophyta</taxon>
        <taxon>Pelagophyceae</taxon>
        <taxon>Pelagomonadales</taxon>
        <taxon>Pelagomonadaceae</taxon>
        <taxon>Chrysophaeum</taxon>
    </lineage>
</organism>
<feature type="transmembrane region" description="Helical" evidence="6">
    <location>
        <begin position="117"/>
        <end position="136"/>
    </location>
</feature>
<sequence>MREASVDASLVDSDGPLGGPLLGGDQTETMMKPKASWKRITFVIITSFLGAGVLSLPYSLSQLGYVPFYLLLFFVCVGSIIASDCYGRLYHACPKAKVLADVAYAAYGPLGRKITRAMVMIYLGGIVIIFHLTSTISLKEVVGEGCASLLGLVVGLLAFCALQARSMHDLSFISMIGSAAIIIPCAMLLVAIPVRGQRDGATTDVLWCSHSTVVKKGVGAMDLTFAYAGQVVFIELQNTMAQPKDFMKSVYSSSTVMTLTYAAVAAVGYHFVGRHDLRDGQPITTKLAKGSPTLIIINAFVFIHVLIAYAVEGNILSRGILNVIGRDEAAEAQTKAARATWMAVTLSLVFGCYMIANLVPFFSDLMSLVSAICGVALNFTFPILFVLKLSPPESMMVRIFFKLFVLVSALVALAGTAASGIDIASKIEINPPFTC</sequence>
<evidence type="ECO:0000256" key="3">
    <source>
        <dbReference type="ARBA" id="ARBA00022989"/>
    </source>
</evidence>
<feature type="transmembrane region" description="Helical" evidence="6">
    <location>
        <begin position="66"/>
        <end position="87"/>
    </location>
</feature>